<sequence>MTYITFDAYKALNLIAIIGLLLNFVQNFFFGIWSPILNGVFKILSLIIMSPYIIGFVGSLLILVVGIIYLILHFVIPGKEPSHMSYTTYQSIVNEHPVIPVTNQSQQLEMPTPSQTQHYVTSQPSPLPSHQIIHDMPNVTSYSHEQHAQSSPVYSHAVQNESKEKVEVA</sequence>
<dbReference type="EMBL" id="JAANQT010001657">
    <property type="protein sequence ID" value="KAG1304360.1"/>
    <property type="molecule type" value="Genomic_DNA"/>
</dbReference>
<evidence type="ECO:0000313" key="4">
    <source>
        <dbReference type="Proteomes" id="UP000716291"/>
    </source>
</evidence>
<dbReference type="AlphaFoldDB" id="A0A9P7BNT5"/>
<keyword evidence="2" id="KW-0812">Transmembrane</keyword>
<dbReference type="Proteomes" id="UP000716291">
    <property type="component" value="Unassembled WGS sequence"/>
</dbReference>
<feature type="compositionally biased region" description="Polar residues" evidence="1">
    <location>
        <begin position="144"/>
        <end position="160"/>
    </location>
</feature>
<keyword evidence="2" id="KW-1133">Transmembrane helix</keyword>
<comment type="caution">
    <text evidence="3">The sequence shown here is derived from an EMBL/GenBank/DDBJ whole genome shotgun (WGS) entry which is preliminary data.</text>
</comment>
<keyword evidence="4" id="KW-1185">Reference proteome</keyword>
<feature type="transmembrane region" description="Helical" evidence="2">
    <location>
        <begin position="53"/>
        <end position="76"/>
    </location>
</feature>
<proteinExistence type="predicted"/>
<protein>
    <submittedName>
        <fullName evidence="3">Uncharacterized protein</fullName>
    </submittedName>
</protein>
<accession>A0A9P7BNT5</accession>
<feature type="transmembrane region" description="Helical" evidence="2">
    <location>
        <begin position="12"/>
        <end position="33"/>
    </location>
</feature>
<reference evidence="3" key="1">
    <citation type="journal article" date="2020" name="Microb. Genom.">
        <title>Genetic diversity of clinical and environmental Mucorales isolates obtained from an investigation of mucormycosis cases among solid organ transplant recipients.</title>
        <authorList>
            <person name="Nguyen M.H."/>
            <person name="Kaul D."/>
            <person name="Muto C."/>
            <person name="Cheng S.J."/>
            <person name="Richter R.A."/>
            <person name="Bruno V.M."/>
            <person name="Liu G."/>
            <person name="Beyhan S."/>
            <person name="Sundermann A.J."/>
            <person name="Mounaud S."/>
            <person name="Pasculle A.W."/>
            <person name="Nierman W.C."/>
            <person name="Driscoll E."/>
            <person name="Cumbie R."/>
            <person name="Clancy C.J."/>
            <person name="Dupont C.L."/>
        </authorList>
    </citation>
    <scope>NUCLEOTIDE SEQUENCE</scope>
    <source>
        <strain evidence="3">GL11</strain>
    </source>
</reference>
<feature type="compositionally biased region" description="Polar residues" evidence="1">
    <location>
        <begin position="105"/>
        <end position="124"/>
    </location>
</feature>
<evidence type="ECO:0000256" key="1">
    <source>
        <dbReference type="SAM" id="MobiDB-lite"/>
    </source>
</evidence>
<evidence type="ECO:0000256" key="2">
    <source>
        <dbReference type="SAM" id="Phobius"/>
    </source>
</evidence>
<gene>
    <name evidence="3" type="ORF">G6F64_009272</name>
</gene>
<feature type="region of interest" description="Disordered" evidence="1">
    <location>
        <begin position="144"/>
        <end position="169"/>
    </location>
</feature>
<evidence type="ECO:0000313" key="3">
    <source>
        <dbReference type="EMBL" id="KAG1304360.1"/>
    </source>
</evidence>
<keyword evidence="2" id="KW-0472">Membrane</keyword>
<organism evidence="3 4">
    <name type="scientific">Rhizopus oryzae</name>
    <name type="common">Mucormycosis agent</name>
    <name type="synonym">Rhizopus arrhizus var. delemar</name>
    <dbReference type="NCBI Taxonomy" id="64495"/>
    <lineage>
        <taxon>Eukaryota</taxon>
        <taxon>Fungi</taxon>
        <taxon>Fungi incertae sedis</taxon>
        <taxon>Mucoromycota</taxon>
        <taxon>Mucoromycotina</taxon>
        <taxon>Mucoromycetes</taxon>
        <taxon>Mucorales</taxon>
        <taxon>Mucorineae</taxon>
        <taxon>Rhizopodaceae</taxon>
        <taxon>Rhizopus</taxon>
    </lineage>
</organism>
<name>A0A9P7BNT5_RHIOR</name>
<feature type="region of interest" description="Disordered" evidence="1">
    <location>
        <begin position="105"/>
        <end position="128"/>
    </location>
</feature>